<dbReference type="InterPro" id="IPR023574">
    <property type="entry name" value="Ribosomal_uL4_dom_sf"/>
</dbReference>
<dbReference type="GO" id="GO:0005840">
    <property type="term" value="C:ribosome"/>
    <property type="evidence" value="ECO:0007669"/>
    <property type="project" value="UniProtKB-KW"/>
</dbReference>
<dbReference type="Gene3D" id="3.40.1370.10">
    <property type="match status" value="1"/>
</dbReference>
<evidence type="ECO:0000256" key="3">
    <source>
        <dbReference type="ARBA" id="ARBA00022884"/>
    </source>
</evidence>
<proteinExistence type="inferred from homology"/>
<dbReference type="InterPro" id="IPR002136">
    <property type="entry name" value="Ribosomal_uL4"/>
</dbReference>
<evidence type="ECO:0000256" key="1">
    <source>
        <dbReference type="ARBA" id="ARBA00010528"/>
    </source>
</evidence>
<dbReference type="InterPro" id="IPR019970">
    <property type="entry name" value="Ribosomall_uL4-arc"/>
</dbReference>
<comment type="similarity">
    <text evidence="1 6">Belongs to the universal ribosomal protein uL4 family.</text>
</comment>
<organism evidence="7">
    <name type="scientific">uncultured korarchaeote</name>
    <dbReference type="NCBI Taxonomy" id="161241"/>
    <lineage>
        <taxon>Archaea</taxon>
        <taxon>Thermoproteota</taxon>
        <taxon>environmental samples</taxon>
    </lineage>
</organism>
<evidence type="ECO:0000256" key="2">
    <source>
        <dbReference type="ARBA" id="ARBA00022730"/>
    </source>
</evidence>
<reference evidence="7" key="1">
    <citation type="journal article" date="2017" name="Nature">
        <title>Metagenomic exploration of ASGARD archaea illuminates the origin of cellular complexity in eukaryotes.</title>
        <authorList>
            <person name="Zaremba-Niedzwiedzka K."/>
            <person name="Caceres E.F."/>
            <person name="Saw J.H.W."/>
            <person name="Backstrom D."/>
            <person name="Juzokaite L."/>
            <person name="Vancaester E."/>
            <person name="Seitz K.W."/>
            <person name="Anantharaman K."/>
            <person name="Starnawski P."/>
            <person name="Kjeldsen K.U."/>
            <person name="Stott M.B."/>
            <person name="Nunoura T."/>
            <person name="Banfield J.F."/>
            <person name="Schramm A."/>
            <person name="Baker B.J."/>
            <person name="Spang A."/>
            <person name="Ettema T.J.G."/>
        </authorList>
    </citation>
    <scope>NUCLEOTIDE SEQUENCE</scope>
    <source>
        <strain evidence="7">TIV_3</strain>
    </source>
</reference>
<dbReference type="EMBL" id="KX764918">
    <property type="protein sequence ID" value="AOZ56005.1"/>
    <property type="molecule type" value="Genomic_DNA"/>
</dbReference>
<dbReference type="NCBIfam" id="TIGR03672">
    <property type="entry name" value="rpl4p_arch"/>
    <property type="match status" value="1"/>
</dbReference>
<dbReference type="SUPFAM" id="SSF52166">
    <property type="entry name" value="Ribosomal protein L4"/>
    <property type="match status" value="1"/>
</dbReference>
<dbReference type="HAMAP" id="MF_01328_A">
    <property type="entry name" value="Ribosomal_uL4_A"/>
    <property type="match status" value="1"/>
</dbReference>
<name>A0A1L2JJY0_9CREN</name>
<protein>
    <recommendedName>
        <fullName evidence="6">Large ribosomal subunit protein uL4</fullName>
    </recommendedName>
</protein>
<evidence type="ECO:0000256" key="4">
    <source>
        <dbReference type="ARBA" id="ARBA00022980"/>
    </source>
</evidence>
<dbReference type="Pfam" id="PF00573">
    <property type="entry name" value="Ribosomal_L4"/>
    <property type="match status" value="1"/>
</dbReference>
<evidence type="ECO:0000256" key="5">
    <source>
        <dbReference type="ARBA" id="ARBA00023274"/>
    </source>
</evidence>
<sequence length="259" mass="28796">MSKQVPLYSIDGERKGNIELPPVFELPIRFDIIRRAYIASLSARFQPKGVDEYAGKRTSAESLGVGYGIARVPRIRGTRRAARAPMTVGGFRAHPPKADKVIVEEINRREKKIARLSAIAATASEELVRKRGHRIPDGIKLPIVVEGEIEDIDKTRAIYRLLVKLGLEDELERCKRRWSHERAGRGKMRGRRRKNVSGPLFVVSTPHCPLRRAARNIPGVQVEPLSSLSVIHLAPGGEPGRLTIWSSKTLGELNGEASL</sequence>
<keyword evidence="5 6" id="KW-0687">Ribonucleoprotein</keyword>
<dbReference type="GO" id="GO:0003735">
    <property type="term" value="F:structural constituent of ribosome"/>
    <property type="evidence" value="ECO:0007669"/>
    <property type="project" value="InterPro"/>
</dbReference>
<accession>A0A1L2JJY0</accession>
<dbReference type="InterPro" id="IPR045240">
    <property type="entry name" value="Ribosomal_uL4_euk/arch"/>
</dbReference>
<comment type="subunit">
    <text evidence="6">Part of the 50S ribosomal subunit.</text>
</comment>
<gene>
    <name evidence="6" type="primary">rpl4</name>
</gene>
<dbReference type="GO" id="GO:0006412">
    <property type="term" value="P:translation"/>
    <property type="evidence" value="ECO:0007669"/>
    <property type="project" value="UniProtKB-UniRule"/>
</dbReference>
<keyword evidence="4 6" id="KW-0689">Ribosomal protein</keyword>
<comment type="function">
    <text evidence="6">Forms part of the polypeptide exit tunnel.</text>
</comment>
<dbReference type="GO" id="GO:1990904">
    <property type="term" value="C:ribonucleoprotein complex"/>
    <property type="evidence" value="ECO:0007669"/>
    <property type="project" value="UniProtKB-KW"/>
</dbReference>
<dbReference type="PANTHER" id="PTHR19431">
    <property type="entry name" value="60S RIBOSOMAL PROTEIN L4"/>
    <property type="match status" value="1"/>
</dbReference>
<evidence type="ECO:0000313" key="7">
    <source>
        <dbReference type="EMBL" id="AOZ56005.1"/>
    </source>
</evidence>
<evidence type="ECO:0000256" key="6">
    <source>
        <dbReference type="HAMAP-Rule" id="MF_01328"/>
    </source>
</evidence>
<dbReference type="AlphaFoldDB" id="A0A1L2JJY0"/>
<dbReference type="GO" id="GO:0019843">
    <property type="term" value="F:rRNA binding"/>
    <property type="evidence" value="ECO:0007669"/>
    <property type="project" value="UniProtKB-UniRule"/>
</dbReference>
<keyword evidence="2 6" id="KW-0699">rRNA-binding</keyword>
<keyword evidence="3 6" id="KW-0694">RNA-binding</keyword>
<comment type="function">
    <text evidence="6">One of the primary rRNA binding proteins, this protein initially binds near the 5'-end of the 23S rRNA. It is important during the early stages of 50S assembly. It makes multiple contacts with different domains of the 23S rRNA in the assembled 50S subunit and ribosome.</text>
</comment>